<comment type="caution">
    <text evidence="2">The sequence shown here is derived from an EMBL/GenBank/DDBJ whole genome shotgun (WGS) entry which is preliminary data.</text>
</comment>
<feature type="transmembrane region" description="Helical" evidence="1">
    <location>
        <begin position="35"/>
        <end position="56"/>
    </location>
</feature>
<protein>
    <submittedName>
        <fullName evidence="2">1464_t:CDS:1</fullName>
    </submittedName>
</protein>
<keyword evidence="1" id="KW-0472">Membrane</keyword>
<evidence type="ECO:0000313" key="3">
    <source>
        <dbReference type="Proteomes" id="UP000789706"/>
    </source>
</evidence>
<keyword evidence="3" id="KW-1185">Reference proteome</keyword>
<organism evidence="2 3">
    <name type="scientific">Diversispora eburnea</name>
    <dbReference type="NCBI Taxonomy" id="1213867"/>
    <lineage>
        <taxon>Eukaryota</taxon>
        <taxon>Fungi</taxon>
        <taxon>Fungi incertae sedis</taxon>
        <taxon>Mucoromycota</taxon>
        <taxon>Glomeromycotina</taxon>
        <taxon>Glomeromycetes</taxon>
        <taxon>Diversisporales</taxon>
        <taxon>Diversisporaceae</taxon>
        <taxon>Diversispora</taxon>
    </lineage>
</organism>
<gene>
    <name evidence="2" type="ORF">DEBURN_LOCUS9398</name>
</gene>
<dbReference type="AlphaFoldDB" id="A0A9N9CCC5"/>
<proteinExistence type="predicted"/>
<name>A0A9N9CCC5_9GLOM</name>
<dbReference type="EMBL" id="CAJVPK010001784">
    <property type="protein sequence ID" value="CAG8598321.1"/>
    <property type="molecule type" value="Genomic_DNA"/>
</dbReference>
<keyword evidence="1" id="KW-0812">Transmembrane</keyword>
<sequence>MFSQYGKHLASAQRRYLVSENSVKAIGKLRDIKEYVPAATLIVSIIGLTGGSVFAMNHLVKETIDSAISSAIGPLEKKLDQVDHKVDKLESQMSYVLSQMSYVFGYLQIPMKEEPKKE</sequence>
<dbReference type="OrthoDB" id="2485384at2759"/>
<dbReference type="Proteomes" id="UP000789706">
    <property type="component" value="Unassembled WGS sequence"/>
</dbReference>
<evidence type="ECO:0000313" key="2">
    <source>
        <dbReference type="EMBL" id="CAG8598321.1"/>
    </source>
</evidence>
<accession>A0A9N9CCC5</accession>
<keyword evidence="1" id="KW-1133">Transmembrane helix</keyword>
<evidence type="ECO:0000256" key="1">
    <source>
        <dbReference type="SAM" id="Phobius"/>
    </source>
</evidence>
<reference evidence="2" key="1">
    <citation type="submission" date="2021-06" db="EMBL/GenBank/DDBJ databases">
        <authorList>
            <person name="Kallberg Y."/>
            <person name="Tangrot J."/>
            <person name="Rosling A."/>
        </authorList>
    </citation>
    <scope>NUCLEOTIDE SEQUENCE</scope>
    <source>
        <strain evidence="2">AZ414A</strain>
    </source>
</reference>